<keyword evidence="5" id="KW-0812">Transmembrane</keyword>
<dbReference type="Proteomes" id="UP000003688">
    <property type="component" value="Unassembled WGS sequence"/>
</dbReference>
<reference evidence="6 7" key="1">
    <citation type="journal article" date="2011" name="J. Bacteriol.">
        <title>Genome sequence of 'Pedosphaera parvula' Ellin514, an aerobic Verrucomicrobial isolate from pasture soil.</title>
        <authorList>
            <person name="Kant R."/>
            <person name="van Passel M.W."/>
            <person name="Sangwan P."/>
            <person name="Palva A."/>
            <person name="Lucas S."/>
            <person name="Copeland A."/>
            <person name="Lapidus A."/>
            <person name="Glavina Del Rio T."/>
            <person name="Dalin E."/>
            <person name="Tice H."/>
            <person name="Bruce D."/>
            <person name="Goodwin L."/>
            <person name="Pitluck S."/>
            <person name="Chertkov O."/>
            <person name="Larimer F.W."/>
            <person name="Land M.L."/>
            <person name="Hauser L."/>
            <person name="Brettin T.S."/>
            <person name="Detter J.C."/>
            <person name="Han S."/>
            <person name="de Vos W.M."/>
            <person name="Janssen P.H."/>
            <person name="Smidt H."/>
        </authorList>
    </citation>
    <scope>NUCLEOTIDE SEQUENCE [LARGE SCALE GENOMIC DNA]</scope>
    <source>
        <strain evidence="6 7">Ellin514</strain>
    </source>
</reference>
<evidence type="ECO:0000256" key="3">
    <source>
        <dbReference type="ARBA" id="ARBA00023136"/>
    </source>
</evidence>
<keyword evidence="2" id="KW-1003">Cell membrane</keyword>
<dbReference type="AlphaFoldDB" id="B9XQ51"/>
<dbReference type="EMBL" id="ABOX02000051">
    <property type="protein sequence ID" value="EEF58055.1"/>
    <property type="molecule type" value="Genomic_DNA"/>
</dbReference>
<dbReference type="PANTHER" id="PTHR47529">
    <property type="entry name" value="PEPTIDYL-PROLYL CIS-TRANS ISOMERASE D"/>
    <property type="match status" value="1"/>
</dbReference>
<evidence type="ECO:0008006" key="8">
    <source>
        <dbReference type="Google" id="ProtNLM"/>
    </source>
</evidence>
<evidence type="ECO:0000256" key="2">
    <source>
        <dbReference type="ARBA" id="ARBA00022475"/>
    </source>
</evidence>
<keyword evidence="4" id="KW-0143">Chaperone</keyword>
<dbReference type="OrthoDB" id="9788030at2"/>
<dbReference type="STRING" id="320771.Cflav_PD1192"/>
<evidence type="ECO:0000256" key="4">
    <source>
        <dbReference type="ARBA" id="ARBA00023186"/>
    </source>
</evidence>
<feature type="transmembrane region" description="Helical" evidence="5">
    <location>
        <begin position="12"/>
        <end position="29"/>
    </location>
</feature>
<name>B9XQ51_PEDPL</name>
<dbReference type="Pfam" id="PF13623">
    <property type="entry name" value="SurA_N_2"/>
    <property type="match status" value="1"/>
</dbReference>
<accession>B9XQ51</accession>
<dbReference type="PANTHER" id="PTHR47529:SF1">
    <property type="entry name" value="PERIPLASMIC CHAPERONE PPID"/>
    <property type="match status" value="1"/>
</dbReference>
<dbReference type="InterPro" id="IPR052029">
    <property type="entry name" value="PpiD_chaperone"/>
</dbReference>
<evidence type="ECO:0000313" key="7">
    <source>
        <dbReference type="Proteomes" id="UP000003688"/>
    </source>
</evidence>
<comment type="caution">
    <text evidence="6">The sequence shown here is derived from an EMBL/GenBank/DDBJ whole genome shotgun (WGS) entry which is preliminary data.</text>
</comment>
<evidence type="ECO:0000313" key="6">
    <source>
        <dbReference type="EMBL" id="EEF58055.1"/>
    </source>
</evidence>
<comment type="subcellular location">
    <subcellularLocation>
        <location evidence="1">Cell membrane</location>
    </subcellularLocation>
</comment>
<evidence type="ECO:0000256" key="5">
    <source>
        <dbReference type="SAM" id="Phobius"/>
    </source>
</evidence>
<dbReference type="InterPro" id="IPR027304">
    <property type="entry name" value="Trigger_fact/SurA_dom_sf"/>
</dbReference>
<gene>
    <name evidence="6" type="ORF">Cflav_PD1192</name>
</gene>
<dbReference type="RefSeq" id="WP_007417937.1">
    <property type="nucleotide sequence ID" value="NZ_ABOX02000051.1"/>
</dbReference>
<evidence type="ECO:0000256" key="1">
    <source>
        <dbReference type="ARBA" id="ARBA00004236"/>
    </source>
</evidence>
<keyword evidence="3 5" id="KW-0472">Membrane</keyword>
<organism evidence="6 7">
    <name type="scientific">Pedosphaera parvula (strain Ellin514)</name>
    <dbReference type="NCBI Taxonomy" id="320771"/>
    <lineage>
        <taxon>Bacteria</taxon>
        <taxon>Pseudomonadati</taxon>
        <taxon>Verrucomicrobiota</taxon>
        <taxon>Pedosphaerae</taxon>
        <taxon>Pedosphaerales</taxon>
        <taxon>Pedosphaeraceae</taxon>
        <taxon>Pedosphaera</taxon>
    </lineage>
</organism>
<sequence>MFGTIRRHQAWLWIVIAALTIISFVIFGPTNSRIGSGLLGNSSQFGTINGKPITQEQFINASREVQLGYFISNGRWPSSDPNASRMGYNEDRQTYQRLFVIAKQEEFGIHPSSQAVAEMAREMLGKISLDQFIDQGLKPNNFDANDFQRFLQHELGIQQLLSVAGLSGKLVTPQEAKDLYIKEHQEISALLVNFSLSNYVAGVTVKPADVQEFYNRHASSYTLPERVQVNYVEFNLSNYLSQAQSRMTNIDQDVESVYKQYGTNAYREAKTPEEAKSKIKEEMIRETALMDARRAAGAFAEELDKLPQKNAAAFADLAKAKGLKVSVTAPFSRGEGPQGMDVPESFTQNAFGLTEQEPFAGPIVAPHSAAYVIAFKQRFPSEVPPFKSIEEKVSNDYRYYQAFLQAQASGLAFATNTVPNGLAQNKSFSAIAAEAKVKPIHLPPFSLSTRSLPSELEEKGIDFTTLKKVAFSTPVGKVSQFIPSHQGGYVVYVEKSLPLDQSRMDKELPEFLAMVRQARQGDAFNQWFVKQLDRDPAFRDRLTKTMQESQMGAGTRRAPRS</sequence>
<proteinExistence type="predicted"/>
<keyword evidence="5" id="KW-1133">Transmembrane helix</keyword>
<dbReference type="SUPFAM" id="SSF109998">
    <property type="entry name" value="Triger factor/SurA peptide-binding domain-like"/>
    <property type="match status" value="1"/>
</dbReference>
<keyword evidence="7" id="KW-1185">Reference proteome</keyword>
<dbReference type="GO" id="GO:0005886">
    <property type="term" value="C:plasma membrane"/>
    <property type="evidence" value="ECO:0007669"/>
    <property type="project" value="UniProtKB-SubCell"/>
</dbReference>
<protein>
    <recommendedName>
        <fullName evidence="8">PpiC domain-containing protein</fullName>
    </recommendedName>
</protein>